<comment type="miscellaneous">
    <text evidence="14">Reaction proceeds by a ping-pong mechanism involving intermediate methylation of a conserved cysteine residue.</text>
</comment>
<feature type="binding site" evidence="14">
    <location>
        <position position="181"/>
    </location>
    <ligand>
        <name>[4Fe-4S] cluster</name>
        <dbReference type="ChEBI" id="CHEBI:49883"/>
        <note>4Fe-4S-S-AdoMet</note>
    </ligand>
</feature>
<comment type="caution">
    <text evidence="17">The sequence shown here is derived from an EMBL/GenBank/DDBJ whole genome shotgun (WGS) entry which is preliminary data.</text>
</comment>
<dbReference type="InterPro" id="IPR013785">
    <property type="entry name" value="Aldolase_TIM"/>
</dbReference>
<dbReference type="PANTHER" id="PTHR30544">
    <property type="entry name" value="23S RRNA METHYLTRANSFERASE"/>
    <property type="match status" value="1"/>
</dbReference>
<feature type="binding site" evidence="14">
    <location>
        <position position="358"/>
    </location>
    <ligand>
        <name>S-adenosyl-L-methionine</name>
        <dbReference type="ChEBI" id="CHEBI:59789"/>
    </ligand>
</feature>
<keyword evidence="7 14" id="KW-0808">Transferase</keyword>
<evidence type="ECO:0000313" key="17">
    <source>
        <dbReference type="EMBL" id="EEO24265.2"/>
    </source>
</evidence>
<dbReference type="Gene3D" id="1.10.150.530">
    <property type="match status" value="1"/>
</dbReference>
<evidence type="ECO:0000256" key="2">
    <source>
        <dbReference type="ARBA" id="ARBA00007544"/>
    </source>
</evidence>
<dbReference type="InterPro" id="IPR058240">
    <property type="entry name" value="rSAM_sf"/>
</dbReference>
<dbReference type="InterPro" id="IPR004383">
    <property type="entry name" value="rRNA_lsu_MTrfase_RlmN/Cfr"/>
</dbReference>
<organism evidence="17 18">
    <name type="scientific">Helicobacter bilis ATCC 43879</name>
    <dbReference type="NCBI Taxonomy" id="613026"/>
    <lineage>
        <taxon>Bacteria</taxon>
        <taxon>Pseudomonadati</taxon>
        <taxon>Campylobacterota</taxon>
        <taxon>Epsilonproteobacteria</taxon>
        <taxon>Campylobacterales</taxon>
        <taxon>Helicobacteraceae</taxon>
        <taxon>Helicobacter</taxon>
    </lineage>
</organism>
<comment type="similarity">
    <text evidence="2 14">Belongs to the radical SAM superfamily. RlmN family.</text>
</comment>
<dbReference type="Proteomes" id="UP000005085">
    <property type="component" value="Unassembled WGS sequence"/>
</dbReference>
<evidence type="ECO:0000256" key="10">
    <source>
        <dbReference type="ARBA" id="ARBA00022723"/>
    </source>
</evidence>
<dbReference type="GO" id="GO:0070040">
    <property type="term" value="F:rRNA (adenine(2503)-C2-)-methyltransferase activity"/>
    <property type="evidence" value="ECO:0007669"/>
    <property type="project" value="UniProtKB-UniRule"/>
</dbReference>
<dbReference type="HAMAP" id="MF_01849">
    <property type="entry name" value="RNA_methyltr_RlmN"/>
    <property type="match status" value="1"/>
</dbReference>
<dbReference type="GO" id="GO:0002935">
    <property type="term" value="F:tRNA (adenine(37)-C2)-methyltransferase activity"/>
    <property type="evidence" value="ECO:0007669"/>
    <property type="project" value="UniProtKB-UniRule"/>
</dbReference>
<feature type="active site" description="S-methylcysteine intermediate" evidence="14">
    <location>
        <position position="401"/>
    </location>
</feature>
<dbReference type="GO" id="GO:0051539">
    <property type="term" value="F:4 iron, 4 sulfur cluster binding"/>
    <property type="evidence" value="ECO:0007669"/>
    <property type="project" value="UniProtKB-UniRule"/>
</dbReference>
<dbReference type="eggNOG" id="COG0820">
    <property type="taxonomic scope" value="Bacteria"/>
</dbReference>
<feature type="binding site" evidence="14">
    <location>
        <begin position="282"/>
        <end position="284"/>
    </location>
    <ligand>
        <name>S-adenosyl-L-methionine</name>
        <dbReference type="ChEBI" id="CHEBI:59789"/>
    </ligand>
</feature>
<feature type="binding site" evidence="14">
    <location>
        <position position="177"/>
    </location>
    <ligand>
        <name>[4Fe-4S] cluster</name>
        <dbReference type="ChEBI" id="CHEBI:49883"/>
        <note>4Fe-4S-S-AdoMet</note>
    </ligand>
</feature>
<evidence type="ECO:0000256" key="4">
    <source>
        <dbReference type="ARBA" id="ARBA00022490"/>
    </source>
</evidence>
<evidence type="ECO:0000259" key="16">
    <source>
        <dbReference type="PROSITE" id="PS51918"/>
    </source>
</evidence>
<reference evidence="17 18" key="1">
    <citation type="journal article" date="2014" name="Genome Announc.">
        <title>Draft genome sequences of six enterohepatic helicobacter species isolated from humans and one from rhesus macaques.</title>
        <authorList>
            <person name="Shen Z."/>
            <person name="Sheh A."/>
            <person name="Young S.K."/>
            <person name="Abouelliel A."/>
            <person name="Ward D.V."/>
            <person name="Earl A.M."/>
            <person name="Fox J.G."/>
        </authorList>
    </citation>
    <scope>NUCLEOTIDE SEQUENCE [LARGE SCALE GENOMIC DNA]</scope>
    <source>
        <strain evidence="17 18">ATCC 43879</strain>
    </source>
</reference>
<dbReference type="InterPro" id="IPR007197">
    <property type="entry name" value="rSAM"/>
</dbReference>
<evidence type="ECO:0000313" key="18">
    <source>
        <dbReference type="Proteomes" id="UP000005085"/>
    </source>
</evidence>
<evidence type="ECO:0000256" key="14">
    <source>
        <dbReference type="HAMAP-Rule" id="MF_01849"/>
    </source>
</evidence>
<evidence type="ECO:0000256" key="9">
    <source>
        <dbReference type="ARBA" id="ARBA00022694"/>
    </source>
</evidence>
<comment type="cofactor">
    <cofactor evidence="14">
        <name>[4Fe-4S] cluster</name>
        <dbReference type="ChEBI" id="CHEBI:49883"/>
    </cofactor>
    <text evidence="14">Binds 1 [4Fe-4S] cluster. The cluster is coordinated with 3 cysteines and an exchangeable S-adenosyl-L-methionine.</text>
</comment>
<dbReference type="GO" id="GO:0070475">
    <property type="term" value="P:rRNA base methylation"/>
    <property type="evidence" value="ECO:0007669"/>
    <property type="project" value="UniProtKB-UniRule"/>
</dbReference>
<feature type="compositionally biased region" description="Basic and acidic residues" evidence="15">
    <location>
        <begin position="1"/>
        <end position="22"/>
    </location>
</feature>
<dbReference type="SFLD" id="SFLDS00029">
    <property type="entry name" value="Radical_SAM"/>
    <property type="match status" value="1"/>
</dbReference>
<evidence type="ECO:0000256" key="1">
    <source>
        <dbReference type="ARBA" id="ARBA00004496"/>
    </source>
</evidence>
<feature type="active site" description="Proton acceptor" evidence="14">
    <location>
        <position position="144"/>
    </location>
</feature>
<dbReference type="InterPro" id="IPR040072">
    <property type="entry name" value="Methyltransferase_A"/>
</dbReference>
<comment type="function">
    <text evidence="14">Specifically methylates position 2 of adenine 2503 in 23S rRNA and position 2 of adenine 37 in tRNAs.</text>
</comment>
<keyword evidence="3 14" id="KW-0004">4Fe-4S</keyword>
<feature type="binding site" evidence="14">
    <location>
        <position position="259"/>
    </location>
    <ligand>
        <name>S-adenosyl-L-methionine</name>
        <dbReference type="ChEBI" id="CHEBI:59789"/>
    </ligand>
</feature>
<evidence type="ECO:0000256" key="6">
    <source>
        <dbReference type="ARBA" id="ARBA00022603"/>
    </source>
</evidence>
<keyword evidence="12 14" id="KW-0411">Iron-sulfur</keyword>
<comment type="catalytic activity">
    <reaction evidence="14">
        <text>adenosine(2503) in 23S rRNA + 2 reduced [2Fe-2S]-[ferredoxin] + 2 S-adenosyl-L-methionine = 2-methyladenosine(2503) in 23S rRNA + 5'-deoxyadenosine + L-methionine + 2 oxidized [2Fe-2S]-[ferredoxin] + S-adenosyl-L-homocysteine</text>
        <dbReference type="Rhea" id="RHEA:42916"/>
        <dbReference type="Rhea" id="RHEA-COMP:10000"/>
        <dbReference type="Rhea" id="RHEA-COMP:10001"/>
        <dbReference type="Rhea" id="RHEA-COMP:10152"/>
        <dbReference type="Rhea" id="RHEA-COMP:10282"/>
        <dbReference type="ChEBI" id="CHEBI:17319"/>
        <dbReference type="ChEBI" id="CHEBI:33737"/>
        <dbReference type="ChEBI" id="CHEBI:33738"/>
        <dbReference type="ChEBI" id="CHEBI:57844"/>
        <dbReference type="ChEBI" id="CHEBI:57856"/>
        <dbReference type="ChEBI" id="CHEBI:59789"/>
        <dbReference type="ChEBI" id="CHEBI:74411"/>
        <dbReference type="ChEBI" id="CHEBI:74497"/>
        <dbReference type="EC" id="2.1.1.192"/>
    </reaction>
</comment>
<evidence type="ECO:0000256" key="7">
    <source>
        <dbReference type="ARBA" id="ARBA00022679"/>
    </source>
</evidence>
<evidence type="ECO:0000256" key="12">
    <source>
        <dbReference type="ARBA" id="ARBA00023014"/>
    </source>
</evidence>
<evidence type="ECO:0000256" key="11">
    <source>
        <dbReference type="ARBA" id="ARBA00023004"/>
    </source>
</evidence>
<comment type="caution">
    <text evidence="14">Lacks conserved residue(s) required for the propagation of feature annotation.</text>
</comment>
<keyword evidence="11 14" id="KW-0408">Iron</keyword>
<dbReference type="InterPro" id="IPR027492">
    <property type="entry name" value="RNA_MTrfase_RlmN"/>
</dbReference>
<dbReference type="EC" id="2.1.1.192" evidence="14"/>
<dbReference type="HOGENOM" id="CLU_029101_2_0_7"/>
<proteinExistence type="inferred from homology"/>
<keyword evidence="4 14" id="KW-0963">Cytoplasm</keyword>
<protein>
    <recommendedName>
        <fullName evidence="14">Probable dual-specificity RNA methyltransferase RlmN</fullName>
        <ecNumber evidence="14">2.1.1.192</ecNumber>
    </recommendedName>
    <alternativeName>
        <fullName evidence="14">23S rRNA (adenine(2503)-C(2))-methyltransferase</fullName>
    </alternativeName>
    <alternativeName>
        <fullName evidence="14">23S rRNA m2A2503 methyltransferase</fullName>
    </alternativeName>
    <alternativeName>
        <fullName evidence="14">Ribosomal RNA large subunit methyltransferase N</fullName>
    </alternativeName>
    <alternativeName>
        <fullName evidence="14">tRNA (adenine(37)-C(2))-methyltransferase</fullName>
    </alternativeName>
    <alternativeName>
        <fullName evidence="14">tRNA m2A37 methyltransferase</fullName>
    </alternativeName>
</protein>
<keyword evidence="8 14" id="KW-0949">S-adenosyl-L-methionine</keyword>
<dbReference type="EMBL" id="ACDN02000023">
    <property type="protein sequence ID" value="EEO24265.2"/>
    <property type="molecule type" value="Genomic_DNA"/>
</dbReference>
<feature type="domain" description="Radical SAM core" evidence="16">
    <location>
        <begin position="163"/>
        <end position="396"/>
    </location>
</feature>
<dbReference type="CDD" id="cd01335">
    <property type="entry name" value="Radical_SAM"/>
    <property type="match status" value="1"/>
</dbReference>
<dbReference type="SUPFAM" id="SSF102114">
    <property type="entry name" value="Radical SAM enzymes"/>
    <property type="match status" value="1"/>
</dbReference>
<dbReference type="GO" id="GO:0005737">
    <property type="term" value="C:cytoplasm"/>
    <property type="evidence" value="ECO:0007669"/>
    <property type="project" value="UniProtKB-SubCell"/>
</dbReference>
<comment type="catalytic activity">
    <reaction evidence="14">
        <text>adenosine(37) in tRNA + 2 reduced [2Fe-2S]-[ferredoxin] + 2 S-adenosyl-L-methionine = 2-methyladenosine(37) in tRNA + 5'-deoxyadenosine + L-methionine + 2 oxidized [2Fe-2S]-[ferredoxin] + S-adenosyl-L-homocysteine</text>
        <dbReference type="Rhea" id="RHEA:43332"/>
        <dbReference type="Rhea" id="RHEA-COMP:10000"/>
        <dbReference type="Rhea" id="RHEA-COMP:10001"/>
        <dbReference type="Rhea" id="RHEA-COMP:10162"/>
        <dbReference type="Rhea" id="RHEA-COMP:10485"/>
        <dbReference type="ChEBI" id="CHEBI:17319"/>
        <dbReference type="ChEBI" id="CHEBI:33737"/>
        <dbReference type="ChEBI" id="CHEBI:33738"/>
        <dbReference type="ChEBI" id="CHEBI:57844"/>
        <dbReference type="ChEBI" id="CHEBI:57856"/>
        <dbReference type="ChEBI" id="CHEBI:59789"/>
        <dbReference type="ChEBI" id="CHEBI:74411"/>
        <dbReference type="ChEBI" id="CHEBI:74497"/>
        <dbReference type="EC" id="2.1.1.192"/>
    </reaction>
</comment>
<keyword evidence="5 14" id="KW-0698">rRNA processing</keyword>
<gene>
    <name evidence="14" type="primary">rlmN</name>
    <name evidence="17" type="ORF">HRAG_01322</name>
</gene>
<evidence type="ECO:0000256" key="3">
    <source>
        <dbReference type="ARBA" id="ARBA00022485"/>
    </source>
</evidence>
<feature type="binding site" evidence="14">
    <location>
        <begin position="227"/>
        <end position="228"/>
    </location>
    <ligand>
        <name>S-adenosyl-L-methionine</name>
        <dbReference type="ChEBI" id="CHEBI:59789"/>
    </ligand>
</feature>
<dbReference type="GO" id="GO:0019843">
    <property type="term" value="F:rRNA binding"/>
    <property type="evidence" value="ECO:0007669"/>
    <property type="project" value="UniProtKB-UniRule"/>
</dbReference>
<dbReference type="InterPro" id="IPR048641">
    <property type="entry name" value="RlmN_N"/>
</dbReference>
<evidence type="ECO:0000256" key="15">
    <source>
        <dbReference type="SAM" id="MobiDB-lite"/>
    </source>
</evidence>
<keyword evidence="18" id="KW-1185">Reference proteome</keyword>
<dbReference type="NCBIfam" id="TIGR00048">
    <property type="entry name" value="rRNA_mod_RlmN"/>
    <property type="match status" value="1"/>
</dbReference>
<name>C3XGX6_9HELI</name>
<dbReference type="PIRSF" id="PIRSF006004">
    <property type="entry name" value="CHP00048"/>
    <property type="match status" value="1"/>
</dbReference>
<dbReference type="PANTHER" id="PTHR30544:SF5">
    <property type="entry name" value="RADICAL SAM CORE DOMAIN-CONTAINING PROTEIN"/>
    <property type="match status" value="1"/>
</dbReference>
<accession>C3XGX6</accession>
<evidence type="ECO:0000256" key="13">
    <source>
        <dbReference type="ARBA" id="ARBA00023157"/>
    </source>
</evidence>
<dbReference type="Gene3D" id="3.20.20.70">
    <property type="entry name" value="Aldolase class I"/>
    <property type="match status" value="1"/>
</dbReference>
<dbReference type="GO" id="GO:0030488">
    <property type="term" value="P:tRNA methylation"/>
    <property type="evidence" value="ECO:0007669"/>
    <property type="project" value="UniProtKB-UniRule"/>
</dbReference>
<keyword evidence="9 14" id="KW-0819">tRNA processing</keyword>
<dbReference type="AlphaFoldDB" id="C3XGX6"/>
<dbReference type="GO" id="GO:0046872">
    <property type="term" value="F:metal ion binding"/>
    <property type="evidence" value="ECO:0007669"/>
    <property type="project" value="UniProtKB-KW"/>
</dbReference>
<dbReference type="SFLD" id="SFLDG01062">
    <property type="entry name" value="methyltransferase_(Class_A)"/>
    <property type="match status" value="1"/>
</dbReference>
<comment type="subcellular location">
    <subcellularLocation>
        <location evidence="1 14">Cytoplasm</location>
    </subcellularLocation>
</comment>
<dbReference type="FunFam" id="3.20.20.70:FF:000014">
    <property type="entry name" value="Probable dual-specificity RNA methyltransferase RlmN"/>
    <property type="match status" value="1"/>
</dbReference>
<evidence type="ECO:0000256" key="8">
    <source>
        <dbReference type="ARBA" id="ARBA00022691"/>
    </source>
</evidence>
<keyword evidence="6 14" id="KW-0489">Methyltransferase</keyword>
<dbReference type="GO" id="GO:0000049">
    <property type="term" value="F:tRNA binding"/>
    <property type="evidence" value="ECO:0007669"/>
    <property type="project" value="UniProtKB-UniRule"/>
</dbReference>
<sequence length="411" mass="46604">MTIQKRDEKDKKTQDSKAKKDITNTQDSKIKTHAVKAQNHNVKKDMPNLQHVTAKEAQDSNIYSYHLDELESLITPKFRAKQIYNWLYKHYVSNIESMKNIPKNLQEILKQTFSFPNLKPIRIEESGDGTKKYLFQTSDGATFESVFIKMREKEYDENNRVKKSEKYTFCVSSQVGCRVGCAFCSTAKGGFVRNLSAGEIVEQVVALKRDNNLSAHKSINIVFMGMGEPLDNLNNVAKAIKILSHEEGLCIATRRQTISTSGIAPQIEKLGAMNLGVQIALSLHAVDDSLRSRLIPMNKVYNIERVLQALKNFPLDTRKRILFEYLVIKDINDDLASAKKLVKLLHGFRAKVNLIPFNPHAESEFQRPCIDKMQGFADYLYKRGIVATIRESKGIDISAACGQLRAKQMKA</sequence>
<dbReference type="Pfam" id="PF04055">
    <property type="entry name" value="Radical_SAM"/>
    <property type="match status" value="1"/>
</dbReference>
<keyword evidence="10 14" id="KW-0479">Metal-binding</keyword>
<dbReference type="PROSITE" id="PS51918">
    <property type="entry name" value="RADICAL_SAM"/>
    <property type="match status" value="1"/>
</dbReference>
<feature type="binding site" evidence="14">
    <location>
        <position position="184"/>
    </location>
    <ligand>
        <name>[4Fe-4S] cluster</name>
        <dbReference type="ChEBI" id="CHEBI:49883"/>
        <note>4Fe-4S-S-AdoMet</note>
    </ligand>
</feature>
<evidence type="ECO:0000256" key="5">
    <source>
        <dbReference type="ARBA" id="ARBA00022552"/>
    </source>
</evidence>
<feature type="region of interest" description="Disordered" evidence="15">
    <location>
        <begin position="1"/>
        <end position="29"/>
    </location>
</feature>
<keyword evidence="13 14" id="KW-1015">Disulfide bond</keyword>
<dbReference type="SFLD" id="SFLDF00275">
    <property type="entry name" value="adenosine_C2_methyltransferase"/>
    <property type="match status" value="1"/>
</dbReference>
<dbReference type="Pfam" id="PF21016">
    <property type="entry name" value="RlmN_N"/>
    <property type="match status" value="1"/>
</dbReference>